<dbReference type="PIRSF" id="PIRSF001235">
    <property type="entry name" value="Amidase_carbamoylase"/>
    <property type="match status" value="1"/>
</dbReference>
<evidence type="ECO:0000256" key="2">
    <source>
        <dbReference type="ARBA" id="ARBA00022801"/>
    </source>
</evidence>
<dbReference type="InterPro" id="IPR011650">
    <property type="entry name" value="Peptidase_M20_dimer"/>
</dbReference>
<name>A0ABV5QXT8_9ACTN</name>
<reference evidence="4 5" key="1">
    <citation type="submission" date="2024-09" db="EMBL/GenBank/DDBJ databases">
        <authorList>
            <person name="Sun Q."/>
            <person name="Mori K."/>
        </authorList>
    </citation>
    <scope>NUCLEOTIDE SEQUENCE [LARGE SCALE GENOMIC DNA]</scope>
    <source>
        <strain evidence="4 5">JCM 4414</strain>
    </source>
</reference>
<gene>
    <name evidence="4" type="ORF">ACFFTP_29490</name>
</gene>
<dbReference type="NCBIfam" id="TIGR01879">
    <property type="entry name" value="hydantase"/>
    <property type="match status" value="1"/>
</dbReference>
<feature type="domain" description="Peptidase M20 dimerisation" evidence="3">
    <location>
        <begin position="219"/>
        <end position="322"/>
    </location>
</feature>
<dbReference type="Gene3D" id="3.40.630.10">
    <property type="entry name" value="Zn peptidases"/>
    <property type="match status" value="1"/>
</dbReference>
<evidence type="ECO:0000256" key="1">
    <source>
        <dbReference type="ARBA" id="ARBA00006153"/>
    </source>
</evidence>
<organism evidence="4 5">
    <name type="scientific">Streptomyces roseoviridis</name>
    <dbReference type="NCBI Taxonomy" id="67361"/>
    <lineage>
        <taxon>Bacteria</taxon>
        <taxon>Bacillati</taxon>
        <taxon>Actinomycetota</taxon>
        <taxon>Actinomycetes</taxon>
        <taxon>Kitasatosporales</taxon>
        <taxon>Streptomycetaceae</taxon>
        <taxon>Streptomyces</taxon>
    </lineage>
</organism>
<dbReference type="SUPFAM" id="SSF55031">
    <property type="entry name" value="Bacterial exopeptidase dimerisation domain"/>
    <property type="match status" value="1"/>
</dbReference>
<dbReference type="EMBL" id="JBHMCT010000020">
    <property type="protein sequence ID" value="MFB9558307.1"/>
    <property type="molecule type" value="Genomic_DNA"/>
</dbReference>
<dbReference type="Proteomes" id="UP001589716">
    <property type="component" value="Unassembled WGS sequence"/>
</dbReference>
<keyword evidence="2" id="KW-0378">Hydrolase</keyword>
<dbReference type="InterPro" id="IPR002933">
    <property type="entry name" value="Peptidase_M20"/>
</dbReference>
<comment type="caution">
    <text evidence="4">The sequence shown here is derived from an EMBL/GenBank/DDBJ whole genome shotgun (WGS) entry which is preliminary data.</text>
</comment>
<evidence type="ECO:0000313" key="5">
    <source>
        <dbReference type="Proteomes" id="UP001589716"/>
    </source>
</evidence>
<dbReference type="Pfam" id="PF07687">
    <property type="entry name" value="M20_dimer"/>
    <property type="match status" value="1"/>
</dbReference>
<dbReference type="InterPro" id="IPR036264">
    <property type="entry name" value="Bact_exopeptidase_dim_dom"/>
</dbReference>
<protein>
    <submittedName>
        <fullName evidence="4">M20 family metallo-hydrolase</fullName>
    </submittedName>
</protein>
<accession>A0ABV5QXT8</accession>
<dbReference type="Pfam" id="PF01546">
    <property type="entry name" value="Peptidase_M20"/>
    <property type="match status" value="1"/>
</dbReference>
<evidence type="ECO:0000259" key="3">
    <source>
        <dbReference type="Pfam" id="PF07687"/>
    </source>
</evidence>
<sequence length="425" mass="45603">MPRDVPEHVTVDGDRLWRSLMELAEIGAYEDEQTGLRGVRRLALTDADAQGRRKLVSWMEEAGLTVRVDAVGNIYGRRAGTVPDAPPVMIGSHIDSVATAGAFDGCLGVLGGLEIIRTLNERGITTRRPLEIASFSEEEGVRFGTDMLGSAVAAGRIPLEEAHALTDADGLAFGDELARIGFAGPHGVRLDPPPYAYVECHIEQGPLLFRSGTDVGVVTGTQGISWQEIVVHGRAAHAGATPTEMRADAGLVAAGIVRHLRTMVDSGDYGRLRATVGHLTLHPGDTNIVPARADLTVDLRNPDEECMVRAEEHLARHLDRLQETQDGVRITTRRMARTSPVAFDGRLRKIVAREAEALGLTHSPILSGAGHDAQEMAAVCPAVMVFARGEYDGISHSPREYSTAESCTRAINLLAATALTLADEE</sequence>
<dbReference type="PANTHER" id="PTHR32494:SF5">
    <property type="entry name" value="ALLANTOATE AMIDOHYDROLASE"/>
    <property type="match status" value="1"/>
</dbReference>
<proteinExistence type="inferred from homology"/>
<comment type="similarity">
    <text evidence="1">Belongs to the peptidase M20 family.</text>
</comment>
<keyword evidence="5" id="KW-1185">Reference proteome</keyword>
<dbReference type="PANTHER" id="PTHR32494">
    <property type="entry name" value="ALLANTOATE DEIMINASE-RELATED"/>
    <property type="match status" value="1"/>
</dbReference>
<dbReference type="InterPro" id="IPR010158">
    <property type="entry name" value="Amidase_Cbmase"/>
</dbReference>
<dbReference type="SUPFAM" id="SSF53187">
    <property type="entry name" value="Zn-dependent exopeptidases"/>
    <property type="match status" value="1"/>
</dbReference>
<dbReference type="Gene3D" id="3.30.70.360">
    <property type="match status" value="1"/>
</dbReference>
<dbReference type="RefSeq" id="WP_345483673.1">
    <property type="nucleotide sequence ID" value="NZ_BAAAWU010000001.1"/>
</dbReference>
<dbReference type="CDD" id="cd03884">
    <property type="entry name" value="M20_bAS"/>
    <property type="match status" value="1"/>
</dbReference>
<evidence type="ECO:0000313" key="4">
    <source>
        <dbReference type="EMBL" id="MFB9558307.1"/>
    </source>
</evidence>